<evidence type="ECO:0000256" key="6">
    <source>
        <dbReference type="HAMAP-Rule" id="MF_01363"/>
    </source>
</evidence>
<dbReference type="Proteomes" id="UP000541810">
    <property type="component" value="Unassembled WGS sequence"/>
</dbReference>
<dbReference type="GO" id="GO:0003735">
    <property type="term" value="F:structural constituent of ribosome"/>
    <property type="evidence" value="ECO:0007669"/>
    <property type="project" value="InterPro"/>
</dbReference>
<dbReference type="PROSITE" id="PS01169">
    <property type="entry name" value="RIBOSOMAL_L21"/>
    <property type="match status" value="1"/>
</dbReference>
<keyword evidence="4 6" id="KW-0689">Ribosomal protein</keyword>
<dbReference type="GO" id="GO:0005737">
    <property type="term" value="C:cytoplasm"/>
    <property type="evidence" value="ECO:0007669"/>
    <property type="project" value="UniProtKB-ARBA"/>
</dbReference>
<comment type="subunit">
    <text evidence="6">Part of the 50S ribosomal subunit. Contacts protein L20.</text>
</comment>
<proteinExistence type="inferred from homology"/>
<dbReference type="NCBIfam" id="TIGR00061">
    <property type="entry name" value="L21"/>
    <property type="match status" value="1"/>
</dbReference>
<evidence type="ECO:0000256" key="1">
    <source>
        <dbReference type="ARBA" id="ARBA00008563"/>
    </source>
</evidence>
<comment type="function">
    <text evidence="6 7">This protein binds to 23S rRNA in the presence of protein L20.</text>
</comment>
<dbReference type="SUPFAM" id="SSF141091">
    <property type="entry name" value="L21p-like"/>
    <property type="match status" value="1"/>
</dbReference>
<dbReference type="GO" id="GO:1990904">
    <property type="term" value="C:ribonucleoprotein complex"/>
    <property type="evidence" value="ECO:0007669"/>
    <property type="project" value="UniProtKB-KW"/>
</dbReference>
<protein>
    <recommendedName>
        <fullName evidence="6">Large ribosomal subunit protein bL21</fullName>
    </recommendedName>
</protein>
<dbReference type="GO" id="GO:0006412">
    <property type="term" value="P:translation"/>
    <property type="evidence" value="ECO:0007669"/>
    <property type="project" value="UniProtKB-UniRule"/>
</dbReference>
<accession>A0A7X0H4V9</accession>
<dbReference type="InterPro" id="IPR001787">
    <property type="entry name" value="Ribosomal_bL21"/>
</dbReference>
<dbReference type="RefSeq" id="WP_184676911.1">
    <property type="nucleotide sequence ID" value="NZ_JACHGY010000001.1"/>
</dbReference>
<keyword evidence="2 6" id="KW-0699">rRNA-binding</keyword>
<evidence type="ECO:0000313" key="8">
    <source>
        <dbReference type="EMBL" id="MBB6429327.1"/>
    </source>
</evidence>
<keyword evidence="3 6" id="KW-0694">RNA-binding</keyword>
<keyword evidence="9" id="KW-1185">Reference proteome</keyword>
<dbReference type="InterPro" id="IPR028909">
    <property type="entry name" value="bL21-like"/>
</dbReference>
<evidence type="ECO:0000256" key="3">
    <source>
        <dbReference type="ARBA" id="ARBA00022884"/>
    </source>
</evidence>
<keyword evidence="5 6" id="KW-0687">Ribonucleoprotein</keyword>
<gene>
    <name evidence="6" type="primary">rplU</name>
    <name evidence="8" type="ORF">HNQ40_001133</name>
</gene>
<dbReference type="Pfam" id="PF00829">
    <property type="entry name" value="Ribosomal_L21p"/>
    <property type="match status" value="1"/>
</dbReference>
<evidence type="ECO:0000256" key="5">
    <source>
        <dbReference type="ARBA" id="ARBA00023274"/>
    </source>
</evidence>
<comment type="similarity">
    <text evidence="1 6 7">Belongs to the bacterial ribosomal protein bL21 family.</text>
</comment>
<dbReference type="InterPro" id="IPR018258">
    <property type="entry name" value="Ribosomal_bL21_CS"/>
</dbReference>
<dbReference type="PANTHER" id="PTHR21349">
    <property type="entry name" value="50S RIBOSOMAL PROTEIN L21"/>
    <property type="match status" value="1"/>
</dbReference>
<reference evidence="8 9" key="1">
    <citation type="submission" date="2020-08" db="EMBL/GenBank/DDBJ databases">
        <title>Genomic Encyclopedia of Type Strains, Phase IV (KMG-IV): sequencing the most valuable type-strain genomes for metagenomic binning, comparative biology and taxonomic classification.</title>
        <authorList>
            <person name="Goeker M."/>
        </authorList>
    </citation>
    <scope>NUCLEOTIDE SEQUENCE [LARGE SCALE GENOMIC DNA]</scope>
    <source>
        <strain evidence="8 9">DSM 103725</strain>
    </source>
</reference>
<dbReference type="EMBL" id="JACHGY010000001">
    <property type="protein sequence ID" value="MBB6429327.1"/>
    <property type="molecule type" value="Genomic_DNA"/>
</dbReference>
<evidence type="ECO:0000256" key="4">
    <source>
        <dbReference type="ARBA" id="ARBA00022980"/>
    </source>
</evidence>
<name>A0A7X0H4V9_9BACT</name>
<comment type="caution">
    <text evidence="8">The sequence shown here is derived from an EMBL/GenBank/DDBJ whole genome shotgun (WGS) entry which is preliminary data.</text>
</comment>
<dbReference type="InterPro" id="IPR036164">
    <property type="entry name" value="bL21-like_sf"/>
</dbReference>
<sequence length="105" mass="11636">MYAIIEDSGTQIKVAEGDVIKVDVRDLPEDAASVTFDRVMFVGNPEGEARIGQPLVDGVSVTADILEEGRGDKVSVVKFKRRKTYKRMKGHRQNYLKVQITAING</sequence>
<dbReference type="GO" id="GO:0005840">
    <property type="term" value="C:ribosome"/>
    <property type="evidence" value="ECO:0007669"/>
    <property type="project" value="UniProtKB-KW"/>
</dbReference>
<evidence type="ECO:0000256" key="2">
    <source>
        <dbReference type="ARBA" id="ARBA00022730"/>
    </source>
</evidence>
<evidence type="ECO:0000313" key="9">
    <source>
        <dbReference type="Proteomes" id="UP000541810"/>
    </source>
</evidence>
<organism evidence="8 9">
    <name type="scientific">Algisphaera agarilytica</name>
    <dbReference type="NCBI Taxonomy" id="1385975"/>
    <lineage>
        <taxon>Bacteria</taxon>
        <taxon>Pseudomonadati</taxon>
        <taxon>Planctomycetota</taxon>
        <taxon>Phycisphaerae</taxon>
        <taxon>Phycisphaerales</taxon>
        <taxon>Phycisphaeraceae</taxon>
        <taxon>Algisphaera</taxon>
    </lineage>
</organism>
<dbReference type="PANTHER" id="PTHR21349:SF0">
    <property type="entry name" value="LARGE RIBOSOMAL SUBUNIT PROTEIN BL21M"/>
    <property type="match status" value="1"/>
</dbReference>
<dbReference type="HAMAP" id="MF_01363">
    <property type="entry name" value="Ribosomal_bL21"/>
    <property type="match status" value="1"/>
</dbReference>
<dbReference type="AlphaFoldDB" id="A0A7X0H4V9"/>
<dbReference type="GO" id="GO:0019843">
    <property type="term" value="F:rRNA binding"/>
    <property type="evidence" value="ECO:0007669"/>
    <property type="project" value="UniProtKB-UniRule"/>
</dbReference>
<evidence type="ECO:0000256" key="7">
    <source>
        <dbReference type="RuleBase" id="RU000562"/>
    </source>
</evidence>